<dbReference type="InterPro" id="IPR036397">
    <property type="entry name" value="RNaseH_sf"/>
</dbReference>
<dbReference type="Proteomes" id="UP001274896">
    <property type="component" value="Unassembled WGS sequence"/>
</dbReference>
<evidence type="ECO:0000256" key="1">
    <source>
        <dbReference type="SAM" id="Phobius"/>
    </source>
</evidence>
<keyword evidence="4" id="KW-1185">Reference proteome</keyword>
<evidence type="ECO:0000259" key="2">
    <source>
        <dbReference type="Pfam" id="PF13358"/>
    </source>
</evidence>
<feature type="non-terminal residue" evidence="3">
    <location>
        <position position="1"/>
    </location>
</feature>
<name>A0AAE0RHC0_9TELE</name>
<gene>
    <name evidence="3" type="ORF">QTP70_022600</name>
</gene>
<proteinExistence type="predicted"/>
<feature type="domain" description="Tc1-like transposase DDE" evidence="2">
    <location>
        <begin position="125"/>
        <end position="183"/>
    </location>
</feature>
<protein>
    <recommendedName>
        <fullName evidence="2">Tc1-like transposase DDE domain-containing protein</fullName>
    </recommendedName>
</protein>
<dbReference type="EMBL" id="JAUCMX010000002">
    <property type="protein sequence ID" value="KAK3554370.1"/>
    <property type="molecule type" value="Genomic_DNA"/>
</dbReference>
<dbReference type="InterPro" id="IPR038717">
    <property type="entry name" value="Tc1-like_DDE_dom"/>
</dbReference>
<keyword evidence="1" id="KW-0812">Transmembrane</keyword>
<dbReference type="AlphaFoldDB" id="A0AAE0RHC0"/>
<organism evidence="3 4">
    <name type="scientific">Hemibagrus guttatus</name>
    <dbReference type="NCBI Taxonomy" id="175788"/>
    <lineage>
        <taxon>Eukaryota</taxon>
        <taxon>Metazoa</taxon>
        <taxon>Chordata</taxon>
        <taxon>Craniata</taxon>
        <taxon>Vertebrata</taxon>
        <taxon>Euteleostomi</taxon>
        <taxon>Actinopterygii</taxon>
        <taxon>Neopterygii</taxon>
        <taxon>Teleostei</taxon>
        <taxon>Ostariophysi</taxon>
        <taxon>Siluriformes</taxon>
        <taxon>Bagridae</taxon>
        <taxon>Hemibagrus</taxon>
    </lineage>
</organism>
<accession>A0AAE0RHC0</accession>
<keyword evidence="1" id="KW-0472">Membrane</keyword>
<dbReference type="Pfam" id="PF13358">
    <property type="entry name" value="DDE_3"/>
    <property type="match status" value="1"/>
</dbReference>
<reference evidence="3" key="1">
    <citation type="submission" date="2023-06" db="EMBL/GenBank/DDBJ databases">
        <title>Male Hemibagrus guttatus genome.</title>
        <authorList>
            <person name="Bian C."/>
        </authorList>
    </citation>
    <scope>NUCLEOTIDE SEQUENCE</scope>
    <source>
        <strain evidence="3">Male_cb2023</strain>
        <tissue evidence="3">Muscle</tissue>
    </source>
</reference>
<dbReference type="Gene3D" id="3.30.420.10">
    <property type="entry name" value="Ribonuclease H-like superfamily/Ribonuclease H"/>
    <property type="match status" value="2"/>
</dbReference>
<sequence>GKMDKCKDLSEFDKGQIVMARPLDQSISNTAALVGSSRSAVVSIYQKWSKEGTVVNCKSGTTEQWKKVSWSDETRFLLHHVDGQVCLCRLPGEHMAPGCTMGRRQAGGGSVMLWAMFCWKTLGPAIHVVQDSAPCHKAKIVQEWFDEHNKGFEVLTSNSADLNPIEHLWDVLDKQVQSMEAPPLNLKDLQDLLLTSWCQIPQHTFRDLVESMLRWVRAVLQQKGDQHNIRKVVMLWLISISVCVNIQIQVPFVAYLQSNMR</sequence>
<evidence type="ECO:0000313" key="3">
    <source>
        <dbReference type="EMBL" id="KAK3554370.1"/>
    </source>
</evidence>
<keyword evidence="1" id="KW-1133">Transmembrane helix</keyword>
<comment type="caution">
    <text evidence="3">The sequence shown here is derived from an EMBL/GenBank/DDBJ whole genome shotgun (WGS) entry which is preliminary data.</text>
</comment>
<feature type="transmembrane region" description="Helical" evidence="1">
    <location>
        <begin position="233"/>
        <end position="256"/>
    </location>
</feature>
<dbReference type="GO" id="GO:0003676">
    <property type="term" value="F:nucleic acid binding"/>
    <property type="evidence" value="ECO:0007669"/>
    <property type="project" value="InterPro"/>
</dbReference>
<evidence type="ECO:0000313" key="4">
    <source>
        <dbReference type="Proteomes" id="UP001274896"/>
    </source>
</evidence>